<evidence type="ECO:0000259" key="12">
    <source>
        <dbReference type="Pfam" id="PF03958"/>
    </source>
</evidence>
<comment type="subcellular location">
    <subcellularLocation>
        <location evidence="1 10">Cell outer membrane</location>
    </subcellularLocation>
</comment>
<evidence type="ECO:0000256" key="7">
    <source>
        <dbReference type="ARBA" id="ARBA00022927"/>
    </source>
</evidence>
<evidence type="ECO:0000256" key="6">
    <source>
        <dbReference type="ARBA" id="ARBA00022729"/>
    </source>
</evidence>
<keyword evidence="8" id="KW-0472">Membrane</keyword>
<protein>
    <submittedName>
        <fullName evidence="14">Type II secretion system protein GspD</fullName>
    </submittedName>
</protein>
<evidence type="ECO:0000256" key="5">
    <source>
        <dbReference type="ARBA" id="ARBA00022692"/>
    </source>
</evidence>
<dbReference type="EMBL" id="CP018154">
    <property type="protein sequence ID" value="APG61978.1"/>
    <property type="molecule type" value="Genomic_DNA"/>
</dbReference>
<evidence type="ECO:0000313" key="15">
    <source>
        <dbReference type="Proteomes" id="UP000242561"/>
    </source>
</evidence>
<name>A0A1L3JA34_9SPHN</name>
<dbReference type="STRING" id="1913578.LPB140_03120"/>
<dbReference type="InterPro" id="IPR049371">
    <property type="entry name" value="GspD-like_N0"/>
</dbReference>
<accession>A0A1L3JA34</accession>
<keyword evidence="3 10" id="KW-0813">Transport</keyword>
<evidence type="ECO:0000256" key="9">
    <source>
        <dbReference type="ARBA" id="ARBA00023237"/>
    </source>
</evidence>
<dbReference type="InterPro" id="IPR050810">
    <property type="entry name" value="Bact_Secretion_Sys_Channel"/>
</dbReference>
<dbReference type="RefSeq" id="WP_418346538.1">
    <property type="nucleotide sequence ID" value="NZ_CP018154.1"/>
</dbReference>
<dbReference type="Gene3D" id="3.30.1370.120">
    <property type="match status" value="3"/>
</dbReference>
<dbReference type="KEGG" id="sphl:LPB140_03120"/>
<evidence type="ECO:0000313" key="14">
    <source>
        <dbReference type="EMBL" id="APG61978.1"/>
    </source>
</evidence>
<keyword evidence="6" id="KW-0732">Signal</keyword>
<keyword evidence="4" id="KW-1134">Transmembrane beta strand</keyword>
<evidence type="ECO:0000256" key="4">
    <source>
        <dbReference type="ARBA" id="ARBA00022452"/>
    </source>
</evidence>
<dbReference type="GO" id="GO:0009279">
    <property type="term" value="C:cell outer membrane"/>
    <property type="evidence" value="ECO:0007669"/>
    <property type="project" value="UniProtKB-SubCell"/>
</dbReference>
<gene>
    <name evidence="14" type="ORF">LPB140_03120</name>
</gene>
<keyword evidence="5" id="KW-0812">Transmembrane</keyword>
<feature type="domain" description="NolW-like" evidence="12">
    <location>
        <begin position="261"/>
        <end position="384"/>
    </location>
</feature>
<dbReference type="PRINTS" id="PR00811">
    <property type="entry name" value="BCTERIALGSPD"/>
</dbReference>
<feature type="domain" description="NolW-like" evidence="12">
    <location>
        <begin position="186"/>
        <end position="254"/>
    </location>
</feature>
<sequence>MKKLVYITAFIGLTFAPAIYHPIAAQNILNMRDADIRAFVQDAARVTGQTFIVDSKVQGKVSVVSDRPLSKSEYFELFLSTLRANNFVAIPMRGGGYRIQMAEGAATQPSKIGEKNAPANQFVTEIFRLKSIAAASAVETLRPLVSREGSITANANANSLVIADYADNIRRIRDLIRQIDRDSAATQIVPLANAGAREIATSLQMLAQQGAVGEGARPPVTIVAFDSSNSIALRGDASAVSRFASMARELDDRAQSGAEIRVYWLNHANAETLMPTVQAVLGGGQSTSISDNMAANINAAPSNNGANAGAASNNGASSVGSTASTASIGISNNGISSNGGGIAKRGPAIITRYEGANALIVAANSDIQRQIGELIRQLDTRPEQVLVEAIIVEIGNDAAKRLGVQFLIGGQNIPFAATNYSNAVPSILTIGGAAAAQQLSQQTTTVNGQTTVTSNSSALGNSLQEAAAASILNATGGFGGVALDIGKNAIFGSIINAVQSDTQSNLLATPYVVTLNNQKSKFLVGQEVPVSTGEALSDNFDNAFRTVQRQEVGIKLEVTPQVNSSGDVKLFLRQEVSSVAGPVSSRSSDLIINKREFETTLTIGDGQILAIGGLLNDDERRTIEKIPFLSDIPVLGALFKSKSNSRRKTNLMVFIRPTILRSRADGDVVTAKRYDYIRQQQLLLNPDAEPAIDELVRDYMGATPPINPQFMQGDVIIDGMNKNAVTTNGPIEQVELPASGGAQ</sequence>
<evidence type="ECO:0000259" key="13">
    <source>
        <dbReference type="Pfam" id="PF21305"/>
    </source>
</evidence>
<keyword evidence="15" id="KW-1185">Reference proteome</keyword>
<dbReference type="Pfam" id="PF03958">
    <property type="entry name" value="Secretin_N"/>
    <property type="match status" value="3"/>
</dbReference>
<dbReference type="InterPro" id="IPR005644">
    <property type="entry name" value="NolW-like"/>
</dbReference>
<dbReference type="InterPro" id="IPR013356">
    <property type="entry name" value="T2SS_GspD"/>
</dbReference>
<dbReference type="Pfam" id="PF21305">
    <property type="entry name" value="type_II_gspD_N0"/>
    <property type="match status" value="1"/>
</dbReference>
<dbReference type="GO" id="GO:0015627">
    <property type="term" value="C:type II protein secretion system complex"/>
    <property type="evidence" value="ECO:0007669"/>
    <property type="project" value="InterPro"/>
</dbReference>
<reference evidence="14 15" key="1">
    <citation type="submission" date="2016-11" db="EMBL/GenBank/DDBJ databases">
        <title>Sphingorhabdus sp. LPB0140, isolated from marine environment.</title>
        <authorList>
            <person name="Kim E."/>
            <person name="Yi H."/>
        </authorList>
    </citation>
    <scope>NUCLEOTIDE SEQUENCE [LARGE SCALE GENOMIC DNA]</scope>
    <source>
        <strain evidence="14 15">LPB0140</strain>
    </source>
</reference>
<dbReference type="InterPro" id="IPR038591">
    <property type="entry name" value="NolW-like_sf"/>
</dbReference>
<dbReference type="InterPro" id="IPR004846">
    <property type="entry name" value="T2SS/T3SS_dom"/>
</dbReference>
<evidence type="ECO:0000256" key="2">
    <source>
        <dbReference type="ARBA" id="ARBA00006980"/>
    </source>
</evidence>
<evidence type="ECO:0000256" key="1">
    <source>
        <dbReference type="ARBA" id="ARBA00004442"/>
    </source>
</evidence>
<dbReference type="Pfam" id="PF00263">
    <property type="entry name" value="Secretin"/>
    <property type="match status" value="1"/>
</dbReference>
<evidence type="ECO:0000259" key="11">
    <source>
        <dbReference type="Pfam" id="PF00263"/>
    </source>
</evidence>
<keyword evidence="7" id="KW-0653">Protein transport</keyword>
<feature type="domain" description="GspD-like N0" evidence="13">
    <location>
        <begin position="29"/>
        <end position="99"/>
    </location>
</feature>
<feature type="domain" description="NolW-like" evidence="12">
    <location>
        <begin position="124"/>
        <end position="184"/>
    </location>
</feature>
<dbReference type="PANTHER" id="PTHR30332:SF24">
    <property type="entry name" value="SECRETIN GSPD-RELATED"/>
    <property type="match status" value="1"/>
</dbReference>
<dbReference type="NCBIfam" id="TIGR02517">
    <property type="entry name" value="type_II_gspD"/>
    <property type="match status" value="1"/>
</dbReference>
<evidence type="ECO:0000256" key="3">
    <source>
        <dbReference type="ARBA" id="ARBA00022448"/>
    </source>
</evidence>
<feature type="domain" description="Type II/III secretion system secretin-like" evidence="11">
    <location>
        <begin position="497"/>
        <end position="661"/>
    </location>
</feature>
<dbReference type="AlphaFoldDB" id="A0A1L3JA34"/>
<dbReference type="PANTHER" id="PTHR30332">
    <property type="entry name" value="PROBABLE GENERAL SECRETION PATHWAY PROTEIN D"/>
    <property type="match status" value="1"/>
</dbReference>
<organism evidence="14 15">
    <name type="scientific">Sphingorhabdus lutea</name>
    <dbReference type="NCBI Taxonomy" id="1913578"/>
    <lineage>
        <taxon>Bacteria</taxon>
        <taxon>Pseudomonadati</taxon>
        <taxon>Pseudomonadota</taxon>
        <taxon>Alphaproteobacteria</taxon>
        <taxon>Sphingomonadales</taxon>
        <taxon>Sphingomonadaceae</taxon>
        <taxon>Sphingorhabdus</taxon>
    </lineage>
</organism>
<keyword evidence="9" id="KW-0998">Cell outer membrane</keyword>
<dbReference type="GO" id="GO:0015628">
    <property type="term" value="P:protein secretion by the type II secretion system"/>
    <property type="evidence" value="ECO:0007669"/>
    <property type="project" value="InterPro"/>
</dbReference>
<comment type="similarity">
    <text evidence="2">Belongs to the bacterial secretin family. GSP D subfamily.</text>
</comment>
<dbReference type="InterPro" id="IPR001775">
    <property type="entry name" value="GspD/PilQ"/>
</dbReference>
<evidence type="ECO:0000256" key="8">
    <source>
        <dbReference type="ARBA" id="ARBA00023136"/>
    </source>
</evidence>
<proteinExistence type="inferred from homology"/>
<dbReference type="Proteomes" id="UP000242561">
    <property type="component" value="Chromosome"/>
</dbReference>
<evidence type="ECO:0000256" key="10">
    <source>
        <dbReference type="RuleBase" id="RU004004"/>
    </source>
</evidence>